<keyword evidence="3" id="KW-0677">Repeat</keyword>
<dbReference type="GO" id="GO:0000395">
    <property type="term" value="P:mRNA 5'-splice site recognition"/>
    <property type="evidence" value="ECO:0007669"/>
    <property type="project" value="TreeGrafter"/>
</dbReference>
<dbReference type="SMART" id="SM00386">
    <property type="entry name" value="HAT"/>
    <property type="match status" value="7"/>
</dbReference>
<keyword evidence="2" id="KW-0507">mRNA processing</keyword>
<gene>
    <name evidence="7" type="ORF">B0H66DRAFT_540905</name>
</gene>
<dbReference type="Pfam" id="PF23241">
    <property type="entry name" value="HAT_PRP39_C"/>
    <property type="match status" value="1"/>
</dbReference>
<keyword evidence="5" id="KW-0539">Nucleus</keyword>
<evidence type="ECO:0000313" key="8">
    <source>
        <dbReference type="Proteomes" id="UP001283341"/>
    </source>
</evidence>
<evidence type="ECO:0000256" key="6">
    <source>
        <dbReference type="ARBA" id="ARBA00038019"/>
    </source>
</evidence>
<dbReference type="PANTHER" id="PTHR17204:SF5">
    <property type="entry name" value="PRE-MRNA-PROCESSING FACTOR 39"/>
    <property type="match status" value="1"/>
</dbReference>
<dbReference type="GO" id="GO:0005685">
    <property type="term" value="C:U1 snRNP"/>
    <property type="evidence" value="ECO:0007669"/>
    <property type="project" value="TreeGrafter"/>
</dbReference>
<dbReference type="Pfam" id="PF23240">
    <property type="entry name" value="HAT_PRP39_N"/>
    <property type="match status" value="1"/>
</dbReference>
<dbReference type="GO" id="GO:0030627">
    <property type="term" value="F:pre-mRNA 5'-splice site binding"/>
    <property type="evidence" value="ECO:0007669"/>
    <property type="project" value="TreeGrafter"/>
</dbReference>
<evidence type="ECO:0008006" key="9">
    <source>
        <dbReference type="Google" id="ProtNLM"/>
    </source>
</evidence>
<comment type="similarity">
    <text evidence="6">Belongs to the PRP39 family.</text>
</comment>
<reference evidence="7" key="1">
    <citation type="journal article" date="2023" name="Mol. Phylogenet. Evol.">
        <title>Genome-scale phylogeny and comparative genomics of the fungal order Sordariales.</title>
        <authorList>
            <person name="Hensen N."/>
            <person name="Bonometti L."/>
            <person name="Westerberg I."/>
            <person name="Brannstrom I.O."/>
            <person name="Guillou S."/>
            <person name="Cros-Aarteil S."/>
            <person name="Calhoun S."/>
            <person name="Haridas S."/>
            <person name="Kuo A."/>
            <person name="Mondo S."/>
            <person name="Pangilinan J."/>
            <person name="Riley R."/>
            <person name="LaButti K."/>
            <person name="Andreopoulos B."/>
            <person name="Lipzen A."/>
            <person name="Chen C."/>
            <person name="Yan M."/>
            <person name="Daum C."/>
            <person name="Ng V."/>
            <person name="Clum A."/>
            <person name="Steindorff A."/>
            <person name="Ohm R.A."/>
            <person name="Martin F."/>
            <person name="Silar P."/>
            <person name="Natvig D.O."/>
            <person name="Lalanne C."/>
            <person name="Gautier V."/>
            <person name="Ament-Velasquez S.L."/>
            <person name="Kruys A."/>
            <person name="Hutchinson M.I."/>
            <person name="Powell A.J."/>
            <person name="Barry K."/>
            <person name="Miller A.N."/>
            <person name="Grigoriev I.V."/>
            <person name="Debuchy R."/>
            <person name="Gladieux P."/>
            <person name="Hiltunen Thoren M."/>
            <person name="Johannesson H."/>
        </authorList>
    </citation>
    <scope>NUCLEOTIDE SEQUENCE</scope>
    <source>
        <strain evidence="7">CBS 118394</strain>
    </source>
</reference>
<evidence type="ECO:0000256" key="2">
    <source>
        <dbReference type="ARBA" id="ARBA00022664"/>
    </source>
</evidence>
<organism evidence="7 8">
    <name type="scientific">Apodospora peruviana</name>
    <dbReference type="NCBI Taxonomy" id="516989"/>
    <lineage>
        <taxon>Eukaryota</taxon>
        <taxon>Fungi</taxon>
        <taxon>Dikarya</taxon>
        <taxon>Ascomycota</taxon>
        <taxon>Pezizomycotina</taxon>
        <taxon>Sordariomycetes</taxon>
        <taxon>Sordariomycetidae</taxon>
        <taxon>Sordariales</taxon>
        <taxon>Lasiosphaeriaceae</taxon>
        <taxon>Apodospora</taxon>
    </lineage>
</organism>
<dbReference type="FunFam" id="1.25.40.10:FF:000451">
    <property type="entry name" value="mRNA splicing protein (Prp39), putative"/>
    <property type="match status" value="1"/>
</dbReference>
<dbReference type="Proteomes" id="UP001283341">
    <property type="component" value="Unassembled WGS sequence"/>
</dbReference>
<evidence type="ECO:0000256" key="4">
    <source>
        <dbReference type="ARBA" id="ARBA00023187"/>
    </source>
</evidence>
<evidence type="ECO:0000256" key="3">
    <source>
        <dbReference type="ARBA" id="ARBA00022737"/>
    </source>
</evidence>
<dbReference type="FunFam" id="1.25.40.10:FF:000064">
    <property type="entry name" value="Putative pre-mrna-processing factor 39"/>
    <property type="match status" value="1"/>
</dbReference>
<dbReference type="PANTHER" id="PTHR17204">
    <property type="entry name" value="PRE-MRNA PROCESSING PROTEIN PRP39-RELATED"/>
    <property type="match status" value="1"/>
</dbReference>
<dbReference type="AlphaFoldDB" id="A0AAE0IQX5"/>
<dbReference type="InterPro" id="IPR059164">
    <property type="entry name" value="HAT_PRP39_C"/>
</dbReference>
<comment type="caution">
    <text evidence="7">The sequence shown here is derived from an EMBL/GenBank/DDBJ whole genome shotgun (WGS) entry which is preliminary data.</text>
</comment>
<dbReference type="Gene3D" id="1.25.40.10">
    <property type="entry name" value="Tetratricopeptide repeat domain"/>
    <property type="match status" value="2"/>
</dbReference>
<evidence type="ECO:0000256" key="5">
    <source>
        <dbReference type="ARBA" id="ARBA00023242"/>
    </source>
</evidence>
<evidence type="ECO:0000313" key="7">
    <source>
        <dbReference type="EMBL" id="KAK3329400.1"/>
    </source>
</evidence>
<evidence type="ECO:0000256" key="1">
    <source>
        <dbReference type="ARBA" id="ARBA00004123"/>
    </source>
</evidence>
<keyword evidence="8" id="KW-1185">Reference proteome</keyword>
<dbReference type="GO" id="GO:0000243">
    <property type="term" value="C:commitment complex"/>
    <property type="evidence" value="ECO:0007669"/>
    <property type="project" value="TreeGrafter"/>
</dbReference>
<dbReference type="GO" id="GO:0071004">
    <property type="term" value="C:U2-type prespliceosome"/>
    <property type="evidence" value="ECO:0007669"/>
    <property type="project" value="TreeGrafter"/>
</dbReference>
<dbReference type="SUPFAM" id="SSF48452">
    <property type="entry name" value="TPR-like"/>
    <property type="match status" value="1"/>
</dbReference>
<keyword evidence="4" id="KW-0508">mRNA splicing</keyword>
<reference evidence="7" key="2">
    <citation type="submission" date="2023-06" db="EMBL/GenBank/DDBJ databases">
        <authorList>
            <consortium name="Lawrence Berkeley National Laboratory"/>
            <person name="Haridas S."/>
            <person name="Hensen N."/>
            <person name="Bonometti L."/>
            <person name="Westerberg I."/>
            <person name="Brannstrom I.O."/>
            <person name="Guillou S."/>
            <person name="Cros-Aarteil S."/>
            <person name="Calhoun S."/>
            <person name="Kuo A."/>
            <person name="Mondo S."/>
            <person name="Pangilinan J."/>
            <person name="Riley R."/>
            <person name="Labutti K."/>
            <person name="Andreopoulos B."/>
            <person name="Lipzen A."/>
            <person name="Chen C."/>
            <person name="Yanf M."/>
            <person name="Daum C."/>
            <person name="Ng V."/>
            <person name="Clum A."/>
            <person name="Steindorff A."/>
            <person name="Ohm R."/>
            <person name="Martin F."/>
            <person name="Silar P."/>
            <person name="Natvig D."/>
            <person name="Lalanne C."/>
            <person name="Gautier V."/>
            <person name="Ament-Velasquez S.L."/>
            <person name="Kruys A."/>
            <person name="Hutchinson M.I."/>
            <person name="Powell A.J."/>
            <person name="Barry K."/>
            <person name="Miller A.N."/>
            <person name="Grigoriev I.V."/>
            <person name="Debuchy R."/>
            <person name="Gladieux P."/>
            <person name="Thoren M.H."/>
            <person name="Johannesson H."/>
        </authorList>
    </citation>
    <scope>NUCLEOTIDE SEQUENCE</scope>
    <source>
        <strain evidence="7">CBS 118394</strain>
    </source>
</reference>
<dbReference type="InterPro" id="IPR003107">
    <property type="entry name" value="HAT"/>
</dbReference>
<comment type="subcellular location">
    <subcellularLocation>
        <location evidence="1">Nucleus</location>
    </subcellularLocation>
</comment>
<dbReference type="EMBL" id="JAUEDM010000001">
    <property type="protein sequence ID" value="KAK3329400.1"/>
    <property type="molecule type" value="Genomic_DNA"/>
</dbReference>
<dbReference type="InterPro" id="IPR011990">
    <property type="entry name" value="TPR-like_helical_dom_sf"/>
</dbReference>
<sequence>MNELIKAPFGGSPDEDAEIQRLINELSVDADNYQNWEALVLACEQLDGGLNRNSHPLALDTLRKSYDAFLLKYPLFFGYWKKYADLEFNISGPESAEIVYERGCASITNSVDLWTEYCSFKMETTHTPQLVRDLFERAAGFVGLDFLAHPFWDKYIEYEERQEAQDKVFAILRRVIEIPMHQYSRYFERFRAMAHSRPLTELASSEELQIYRAAVDAEAIQFGVTKNDLEIERDIRVAIDANFMQFFNRTQAETTKRWTYEAEIKRPYFHVTELDHAQLANWRKYLDFEENEGDYARIVVLYERCLVTCAFYEEFWFRYARWMFAQDGKEEEVRNIYLKAATLFVPISKPGIRLQFAYFEEMQGRVLTAKAIHEEVLEVLPDAVEVIISLANLQRRQIGLDAAIEILKEKINDPTVDIFTKAALVTEWAFLVWKVNGSVDEARKVFINNVEWYADSRHFWQKYLEFELEQPTDAAKEEEHGARIRALFQEMRSKSRLPVIVKQELGQYYLGYLQNRGGKTAMKDFLAVDRDLFGPHSVSIAAKTHQYAKENSGGLTDLDDDSRIKAESRFYSFYQLYTAPDPNAQGAASFH</sequence>
<proteinExistence type="inferred from homology"/>
<name>A0AAE0IQX5_9PEZI</name>
<protein>
    <recommendedName>
        <fullName evidence="9">Pre-mRNA-processing factor 39</fullName>
    </recommendedName>
</protein>
<accession>A0AAE0IQX5</accession>